<evidence type="ECO:0000313" key="3">
    <source>
        <dbReference type="Proteomes" id="UP000194003"/>
    </source>
</evidence>
<dbReference type="InterPro" id="IPR009288">
    <property type="entry name" value="AIG2-like_dom"/>
</dbReference>
<dbReference type="InterPro" id="IPR036568">
    <property type="entry name" value="GGCT-like_sf"/>
</dbReference>
<dbReference type="STRING" id="1434232.MAIT1_01718"/>
<dbReference type="OrthoDB" id="482277at2"/>
<sequence>MPELLNESPQRPALLALYGTLMPGVGALERLGLGNALTPLGACAIGGALWDLGPYPGLLPSAADSASCTRAELFLAQRPAQDLPVLDEYEGFPIDAPAEGLFVRRWTPIDHPAHSAAWVYWFNQPLDLFPDARPIAHGDWRRWSQERNQTGARISSIVA</sequence>
<comment type="caution">
    <text evidence="2">The sequence shown here is derived from an EMBL/GenBank/DDBJ whole genome shotgun (WGS) entry which is preliminary data.</text>
</comment>
<dbReference type="InterPro" id="IPR013024">
    <property type="entry name" value="GGCT-like"/>
</dbReference>
<evidence type="ECO:0000259" key="1">
    <source>
        <dbReference type="Pfam" id="PF06094"/>
    </source>
</evidence>
<organism evidence="2 3">
    <name type="scientific">Magnetofaba australis IT-1</name>
    <dbReference type="NCBI Taxonomy" id="1434232"/>
    <lineage>
        <taxon>Bacteria</taxon>
        <taxon>Pseudomonadati</taxon>
        <taxon>Pseudomonadota</taxon>
        <taxon>Magnetococcia</taxon>
        <taxon>Magnetococcales</taxon>
        <taxon>Magnetococcaceae</taxon>
        <taxon>Magnetofaba</taxon>
    </lineage>
</organism>
<dbReference type="Pfam" id="PF06094">
    <property type="entry name" value="GGACT"/>
    <property type="match status" value="1"/>
</dbReference>
<dbReference type="CDD" id="cd06661">
    <property type="entry name" value="GGCT_like"/>
    <property type="match status" value="1"/>
</dbReference>
<proteinExistence type="predicted"/>
<protein>
    <recommendedName>
        <fullName evidence="1">Gamma-glutamylcyclotransferase AIG2-like domain-containing protein</fullName>
    </recommendedName>
</protein>
<dbReference type="EMBL" id="LVJN01000020">
    <property type="protein sequence ID" value="OSM01698.1"/>
    <property type="molecule type" value="Genomic_DNA"/>
</dbReference>
<dbReference type="Gene3D" id="3.10.490.10">
    <property type="entry name" value="Gamma-glutamyl cyclotransferase-like"/>
    <property type="match status" value="1"/>
</dbReference>
<gene>
    <name evidence="2" type="ORF">MAIT1_01718</name>
</gene>
<feature type="domain" description="Gamma-glutamylcyclotransferase AIG2-like" evidence="1">
    <location>
        <begin position="17"/>
        <end position="142"/>
    </location>
</feature>
<evidence type="ECO:0000313" key="2">
    <source>
        <dbReference type="EMBL" id="OSM01698.1"/>
    </source>
</evidence>
<accession>A0A1Y2K120</accession>
<dbReference type="SUPFAM" id="SSF110857">
    <property type="entry name" value="Gamma-glutamyl cyclotransferase-like"/>
    <property type="match status" value="1"/>
</dbReference>
<dbReference type="Proteomes" id="UP000194003">
    <property type="component" value="Unassembled WGS sequence"/>
</dbReference>
<dbReference type="AlphaFoldDB" id="A0A1Y2K120"/>
<name>A0A1Y2K120_9PROT</name>
<keyword evidence="3" id="KW-1185">Reference proteome</keyword>
<reference evidence="2 3" key="1">
    <citation type="journal article" date="2016" name="BMC Genomics">
        <title>Combined genomic and structural analyses of a cultured magnetotactic bacterium reveals its niche adaptation to a dynamic environment.</title>
        <authorList>
            <person name="Araujo A.C."/>
            <person name="Morillo V."/>
            <person name="Cypriano J."/>
            <person name="Teixeira L.C."/>
            <person name="Leao P."/>
            <person name="Lyra S."/>
            <person name="Almeida L.G."/>
            <person name="Bazylinski D.A."/>
            <person name="Vasconcellos A.T."/>
            <person name="Abreu F."/>
            <person name="Lins U."/>
        </authorList>
    </citation>
    <scope>NUCLEOTIDE SEQUENCE [LARGE SCALE GENOMIC DNA]</scope>
    <source>
        <strain evidence="2 3">IT-1</strain>
    </source>
</reference>
<dbReference type="RefSeq" id="WP_085443969.1">
    <property type="nucleotide sequence ID" value="NZ_LVJN01000020.1"/>
</dbReference>